<dbReference type="GO" id="GO:0019843">
    <property type="term" value="F:rRNA binding"/>
    <property type="evidence" value="ECO:0007669"/>
    <property type="project" value="UniProtKB-KW"/>
</dbReference>
<comment type="caution">
    <text evidence="8">The sequence shown here is derived from an EMBL/GenBank/DDBJ whole genome shotgun (WGS) entry which is preliminary data.</text>
</comment>
<keyword evidence="5" id="KW-0694">RNA-binding</keyword>
<evidence type="ECO:0000313" key="8">
    <source>
        <dbReference type="EMBL" id="KKQ02143.1"/>
    </source>
</evidence>
<dbReference type="Proteomes" id="UP000034344">
    <property type="component" value="Unassembled WGS sequence"/>
</dbReference>
<accession>A0A0G0E5F3</accession>
<keyword evidence="5" id="KW-0699">rRNA-binding</keyword>
<dbReference type="Gene3D" id="3.90.470.10">
    <property type="entry name" value="Ribosomal protein L22/L17"/>
    <property type="match status" value="1"/>
</dbReference>
<keyword evidence="3 4" id="KW-0687">Ribonucleoprotein</keyword>
<evidence type="ECO:0000256" key="4">
    <source>
        <dbReference type="RuleBase" id="RU004005"/>
    </source>
</evidence>
<dbReference type="InterPro" id="IPR047867">
    <property type="entry name" value="Ribosomal_uL22_bac/org-type"/>
</dbReference>
<comment type="subunit">
    <text evidence="5">Part of the 50S ribosomal subunit.</text>
</comment>
<dbReference type="InterPro" id="IPR036394">
    <property type="entry name" value="Ribosomal_uL22_sf"/>
</dbReference>
<dbReference type="AlphaFoldDB" id="A0A0G0E5F3"/>
<sequence>MESRTYLKNLRISPKKLRFYLPAIKKLIPQQAIEHLFYVNQKAGRILYNALKSAINNAQNTLKVQPDLLKFKLLTIEEGQKIKKYQPGGRGTVKPIMKRYSHIKIIIESSEQANEAKTVKVEKAEVKNKITKSKVSPKGRSASGRKSKQ</sequence>
<feature type="region of interest" description="Disordered" evidence="7">
    <location>
        <begin position="130"/>
        <end position="149"/>
    </location>
</feature>
<dbReference type="Pfam" id="PF00237">
    <property type="entry name" value="Ribosomal_L22"/>
    <property type="match status" value="1"/>
</dbReference>
<dbReference type="GO" id="GO:0006412">
    <property type="term" value="P:translation"/>
    <property type="evidence" value="ECO:0007669"/>
    <property type="project" value="InterPro"/>
</dbReference>
<dbReference type="SUPFAM" id="SSF54843">
    <property type="entry name" value="Ribosomal protein L22"/>
    <property type="match status" value="1"/>
</dbReference>
<gene>
    <name evidence="8" type="ORF">US11_C0001G0102</name>
</gene>
<dbReference type="CDD" id="cd00336">
    <property type="entry name" value="Ribosomal_L22"/>
    <property type="match status" value="1"/>
</dbReference>
<comment type="similarity">
    <text evidence="1 4">Belongs to the universal ribosomal protein uL22 family.</text>
</comment>
<evidence type="ECO:0000256" key="7">
    <source>
        <dbReference type="SAM" id="MobiDB-lite"/>
    </source>
</evidence>
<keyword evidence="2 4" id="KW-0689">Ribosomal protein</keyword>
<dbReference type="GO" id="GO:0022625">
    <property type="term" value="C:cytosolic large ribosomal subunit"/>
    <property type="evidence" value="ECO:0007669"/>
    <property type="project" value="TreeGrafter"/>
</dbReference>
<dbReference type="InterPro" id="IPR001063">
    <property type="entry name" value="Ribosomal_uL22"/>
</dbReference>
<dbReference type="PANTHER" id="PTHR13501">
    <property type="entry name" value="CHLOROPLAST 50S RIBOSOMAL PROTEIN L22-RELATED"/>
    <property type="match status" value="1"/>
</dbReference>
<dbReference type="PANTHER" id="PTHR13501:SF8">
    <property type="entry name" value="LARGE RIBOSOMAL SUBUNIT PROTEIN UL22M"/>
    <property type="match status" value="1"/>
</dbReference>
<proteinExistence type="inferred from homology"/>
<comment type="function">
    <text evidence="6">This protein binds specifically to 23S rRNA; its binding is stimulated by other ribosomal proteins, e.g., L4, L17, and L20. It is important during the early stages of 50S assembly. It makes multiple contacts with different domains of the 23S rRNA in the assembled 50S subunit and ribosome.</text>
</comment>
<evidence type="ECO:0000256" key="1">
    <source>
        <dbReference type="ARBA" id="ARBA00009451"/>
    </source>
</evidence>
<reference evidence="8 9" key="1">
    <citation type="journal article" date="2015" name="Nature">
        <title>rRNA introns, odd ribosomes, and small enigmatic genomes across a large radiation of phyla.</title>
        <authorList>
            <person name="Brown C.T."/>
            <person name="Hug L.A."/>
            <person name="Thomas B.C."/>
            <person name="Sharon I."/>
            <person name="Castelle C.J."/>
            <person name="Singh A."/>
            <person name="Wilkins M.J."/>
            <person name="Williams K.H."/>
            <person name="Banfield J.F."/>
        </authorList>
    </citation>
    <scope>NUCLEOTIDE SEQUENCE [LARGE SCALE GENOMIC DNA]</scope>
</reference>
<dbReference type="EMBL" id="LBRS01000001">
    <property type="protein sequence ID" value="KKQ02143.1"/>
    <property type="molecule type" value="Genomic_DNA"/>
</dbReference>
<name>A0A0G0E5F3_9BACT</name>
<organism evidence="8 9">
    <name type="scientific">Candidatus Roizmanbacteria bacterium GW2011_GWA2_36_23</name>
    <dbReference type="NCBI Taxonomy" id="1618480"/>
    <lineage>
        <taxon>Bacteria</taxon>
        <taxon>Candidatus Roizmaniibacteriota</taxon>
    </lineage>
</organism>
<evidence type="ECO:0000256" key="6">
    <source>
        <dbReference type="RuleBase" id="RU004008"/>
    </source>
</evidence>
<evidence type="ECO:0000256" key="2">
    <source>
        <dbReference type="ARBA" id="ARBA00022980"/>
    </source>
</evidence>
<evidence type="ECO:0000313" key="9">
    <source>
        <dbReference type="Proteomes" id="UP000034344"/>
    </source>
</evidence>
<evidence type="ECO:0000256" key="3">
    <source>
        <dbReference type="ARBA" id="ARBA00023274"/>
    </source>
</evidence>
<evidence type="ECO:0000256" key="5">
    <source>
        <dbReference type="RuleBase" id="RU004006"/>
    </source>
</evidence>
<protein>
    <recommendedName>
        <fullName evidence="6">50S ribosomal protein L22</fullName>
    </recommendedName>
</protein>
<dbReference type="GO" id="GO:0003735">
    <property type="term" value="F:structural constituent of ribosome"/>
    <property type="evidence" value="ECO:0007669"/>
    <property type="project" value="InterPro"/>
</dbReference>
<dbReference type="STRING" id="1618480.US11_C0001G0102"/>